<organism evidence="1 2">
    <name type="scientific">Tumebacillus lacus</name>
    <dbReference type="NCBI Taxonomy" id="2995335"/>
    <lineage>
        <taxon>Bacteria</taxon>
        <taxon>Bacillati</taxon>
        <taxon>Bacillota</taxon>
        <taxon>Bacilli</taxon>
        <taxon>Bacillales</taxon>
        <taxon>Alicyclobacillaceae</taxon>
        <taxon>Tumebacillus</taxon>
    </lineage>
</organism>
<proteinExistence type="predicted"/>
<accession>A0ABT3X4F6</accession>
<protein>
    <submittedName>
        <fullName evidence="1">Uncharacterized protein</fullName>
    </submittedName>
</protein>
<gene>
    <name evidence="1" type="ORF">OS242_12880</name>
</gene>
<reference evidence="1 2" key="1">
    <citation type="submission" date="2022-11" db="EMBL/GenBank/DDBJ databases">
        <title>Study of microbial diversity in lake waters.</title>
        <authorList>
            <person name="Zhang J."/>
        </authorList>
    </citation>
    <scope>NUCLEOTIDE SEQUENCE [LARGE SCALE GENOMIC DNA]</scope>
    <source>
        <strain evidence="1 2">DT12</strain>
    </source>
</reference>
<dbReference type="RefSeq" id="WP_267152101.1">
    <property type="nucleotide sequence ID" value="NZ_JAPMLT010000007.1"/>
</dbReference>
<dbReference type="Proteomes" id="UP001208017">
    <property type="component" value="Unassembled WGS sequence"/>
</dbReference>
<name>A0ABT3X4F6_9BACL</name>
<comment type="caution">
    <text evidence="1">The sequence shown here is derived from an EMBL/GenBank/DDBJ whole genome shotgun (WGS) entry which is preliminary data.</text>
</comment>
<dbReference type="EMBL" id="JAPMLT010000007">
    <property type="protein sequence ID" value="MCX7570852.1"/>
    <property type="molecule type" value="Genomic_DNA"/>
</dbReference>
<sequence>MTTKLAHLSDAQHQQINELEQQLGVVLIAYDGYQQEDEQGHSKEQ</sequence>
<keyword evidence="2" id="KW-1185">Reference proteome</keyword>
<evidence type="ECO:0000313" key="1">
    <source>
        <dbReference type="EMBL" id="MCX7570852.1"/>
    </source>
</evidence>
<evidence type="ECO:0000313" key="2">
    <source>
        <dbReference type="Proteomes" id="UP001208017"/>
    </source>
</evidence>